<name>A0A371IE60_MUCPR</name>
<sequence length="119" mass="13942">MSPSHPLLVAYKTMMGSMLFLELKLKWRKTMQLFPHWSFDFGSTLDEGHTNTLDDNAFNWECSMCEMGSIQFYTMEPNNQQFETPNLHIVLEPRYESFQYGFGRNTLPKVQNAESSLIF</sequence>
<dbReference type="EMBL" id="QJKJ01000300">
    <property type="protein sequence ID" value="RDY13298.1"/>
    <property type="molecule type" value="Genomic_DNA"/>
</dbReference>
<dbReference type="AlphaFoldDB" id="A0A371IE60"/>
<gene>
    <name evidence="1" type="ORF">CR513_01806</name>
</gene>
<organism evidence="1 2">
    <name type="scientific">Mucuna pruriens</name>
    <name type="common">Velvet bean</name>
    <name type="synonym">Dolichos pruriens</name>
    <dbReference type="NCBI Taxonomy" id="157652"/>
    <lineage>
        <taxon>Eukaryota</taxon>
        <taxon>Viridiplantae</taxon>
        <taxon>Streptophyta</taxon>
        <taxon>Embryophyta</taxon>
        <taxon>Tracheophyta</taxon>
        <taxon>Spermatophyta</taxon>
        <taxon>Magnoliopsida</taxon>
        <taxon>eudicotyledons</taxon>
        <taxon>Gunneridae</taxon>
        <taxon>Pentapetalae</taxon>
        <taxon>rosids</taxon>
        <taxon>fabids</taxon>
        <taxon>Fabales</taxon>
        <taxon>Fabaceae</taxon>
        <taxon>Papilionoideae</taxon>
        <taxon>50 kb inversion clade</taxon>
        <taxon>NPAAA clade</taxon>
        <taxon>indigoferoid/millettioid clade</taxon>
        <taxon>Phaseoleae</taxon>
        <taxon>Mucuna</taxon>
    </lineage>
</organism>
<evidence type="ECO:0000313" key="2">
    <source>
        <dbReference type="Proteomes" id="UP000257109"/>
    </source>
</evidence>
<proteinExistence type="predicted"/>
<evidence type="ECO:0000313" key="1">
    <source>
        <dbReference type="EMBL" id="RDY13298.1"/>
    </source>
</evidence>
<protein>
    <submittedName>
        <fullName evidence="1">Uncharacterized protein</fullName>
    </submittedName>
</protein>
<dbReference type="Proteomes" id="UP000257109">
    <property type="component" value="Unassembled WGS sequence"/>
</dbReference>
<keyword evidence="2" id="KW-1185">Reference proteome</keyword>
<accession>A0A371IE60</accession>
<feature type="non-terminal residue" evidence="1">
    <location>
        <position position="1"/>
    </location>
</feature>
<comment type="caution">
    <text evidence="1">The sequence shown here is derived from an EMBL/GenBank/DDBJ whole genome shotgun (WGS) entry which is preliminary data.</text>
</comment>
<reference evidence="1" key="1">
    <citation type="submission" date="2018-05" db="EMBL/GenBank/DDBJ databases">
        <title>Draft genome of Mucuna pruriens seed.</title>
        <authorList>
            <person name="Nnadi N.E."/>
            <person name="Vos R."/>
            <person name="Hasami M.H."/>
            <person name="Devisetty U.K."/>
            <person name="Aguiy J.C."/>
        </authorList>
    </citation>
    <scope>NUCLEOTIDE SEQUENCE [LARGE SCALE GENOMIC DNA]</scope>
    <source>
        <strain evidence="1">JCA_2017</strain>
    </source>
</reference>